<evidence type="ECO:0000313" key="10">
    <source>
        <dbReference type="Proteomes" id="UP001214250"/>
    </source>
</evidence>
<comment type="similarity">
    <text evidence="1">Belongs to the sigma-70 factor family.</text>
</comment>
<comment type="function">
    <text evidence="7">Sigma factors are initiation factors that promote the attachment of RNA polymerase to specific initiation sites and are then released. Sigma-S contributes to the protection against external stress, thus playing a role in cellular fitness and survival.</text>
</comment>
<dbReference type="SUPFAM" id="SSF88946">
    <property type="entry name" value="Sigma2 domain of RNA polymerase sigma factors"/>
    <property type="match status" value="1"/>
</dbReference>
<name>A0ABY7VRU5_9BACT</name>
<dbReference type="EMBL" id="CP117811">
    <property type="protein sequence ID" value="WDE96921.1"/>
    <property type="molecule type" value="Genomic_DNA"/>
</dbReference>
<evidence type="ECO:0000256" key="6">
    <source>
        <dbReference type="ARBA" id="ARBA00023163"/>
    </source>
</evidence>
<dbReference type="SUPFAM" id="SSF46894">
    <property type="entry name" value="C-terminal effector domain of the bipartite response regulators"/>
    <property type="match status" value="1"/>
</dbReference>
<evidence type="ECO:0000256" key="3">
    <source>
        <dbReference type="ARBA" id="ARBA00023015"/>
    </source>
</evidence>
<keyword evidence="4" id="KW-0731">Sigma factor</keyword>
<keyword evidence="3" id="KW-0805">Transcription regulation</keyword>
<dbReference type="PANTHER" id="PTHR43133:SF8">
    <property type="entry name" value="RNA POLYMERASE SIGMA FACTOR HI_1459-RELATED"/>
    <property type="match status" value="1"/>
</dbReference>
<sequence length="191" mass="22583">MNSKKSLYTQKTLLLKLRNQYDDDAWQRFIEYYKNYIYVVVKNLGVDKSDLDDVVQAILIKLWSKLPEFEYQPNKGSFRSWLCTVIRFHVYNCFRDNNKYSPLDDEGSIQAEIDSISEREWMLHISQLAWKAITPNFTPQVTNVYIRLSQGDTADHIASDLNISRGSVYVYKERVQKALRREVRRLDNELG</sequence>
<organism evidence="9 10">
    <name type="scientific">Lentisphaera profundi</name>
    <dbReference type="NCBI Taxonomy" id="1658616"/>
    <lineage>
        <taxon>Bacteria</taxon>
        <taxon>Pseudomonadati</taxon>
        <taxon>Lentisphaerota</taxon>
        <taxon>Lentisphaeria</taxon>
        <taxon>Lentisphaerales</taxon>
        <taxon>Lentisphaeraceae</taxon>
        <taxon>Lentisphaera</taxon>
    </lineage>
</organism>
<protein>
    <recommendedName>
        <fullName evidence="2">RNA polymerase sigma factor SigS</fullName>
    </recommendedName>
</protein>
<evidence type="ECO:0000256" key="1">
    <source>
        <dbReference type="ARBA" id="ARBA00007788"/>
    </source>
</evidence>
<keyword evidence="10" id="KW-1185">Reference proteome</keyword>
<dbReference type="InterPro" id="IPR014284">
    <property type="entry name" value="RNA_pol_sigma-70_dom"/>
</dbReference>
<keyword evidence="5" id="KW-0238">DNA-binding</keyword>
<dbReference type="Gene3D" id="1.10.1740.10">
    <property type="match status" value="1"/>
</dbReference>
<dbReference type="InterPro" id="IPR039425">
    <property type="entry name" value="RNA_pol_sigma-70-like"/>
</dbReference>
<accession>A0ABY7VRU5</accession>
<dbReference type="InterPro" id="IPR013325">
    <property type="entry name" value="RNA_pol_sigma_r2"/>
</dbReference>
<dbReference type="Pfam" id="PF04542">
    <property type="entry name" value="Sigma70_r2"/>
    <property type="match status" value="1"/>
</dbReference>
<evidence type="ECO:0000256" key="2">
    <source>
        <dbReference type="ARBA" id="ARBA00021245"/>
    </source>
</evidence>
<dbReference type="InterPro" id="IPR007627">
    <property type="entry name" value="RNA_pol_sigma70_r2"/>
</dbReference>
<dbReference type="PANTHER" id="PTHR43133">
    <property type="entry name" value="RNA POLYMERASE ECF-TYPE SIGMA FACTO"/>
    <property type="match status" value="1"/>
</dbReference>
<dbReference type="RefSeq" id="WP_274151000.1">
    <property type="nucleotide sequence ID" value="NZ_CP117811.1"/>
</dbReference>
<dbReference type="NCBIfam" id="TIGR02937">
    <property type="entry name" value="sigma70-ECF"/>
    <property type="match status" value="1"/>
</dbReference>
<proteinExistence type="inferred from homology"/>
<evidence type="ECO:0000259" key="8">
    <source>
        <dbReference type="Pfam" id="PF04542"/>
    </source>
</evidence>
<feature type="domain" description="RNA polymerase sigma-70 region 2" evidence="8">
    <location>
        <begin position="30"/>
        <end position="98"/>
    </location>
</feature>
<evidence type="ECO:0000256" key="7">
    <source>
        <dbReference type="ARBA" id="ARBA00024701"/>
    </source>
</evidence>
<keyword evidence="6" id="KW-0804">Transcription</keyword>
<evidence type="ECO:0000313" key="9">
    <source>
        <dbReference type="EMBL" id="WDE96921.1"/>
    </source>
</evidence>
<evidence type="ECO:0000256" key="5">
    <source>
        <dbReference type="ARBA" id="ARBA00023125"/>
    </source>
</evidence>
<reference evidence="9 10" key="1">
    <citation type="submission" date="2023-02" db="EMBL/GenBank/DDBJ databases">
        <title>Genome sequence of Lentisphaera profundi SAORIC-696.</title>
        <authorList>
            <person name="Kim e."/>
            <person name="Cho J.-C."/>
            <person name="Choi A."/>
            <person name="Kang I."/>
        </authorList>
    </citation>
    <scope>NUCLEOTIDE SEQUENCE [LARGE SCALE GENOMIC DNA]</scope>
    <source>
        <strain evidence="9 10">SAORIC-696</strain>
    </source>
</reference>
<gene>
    <name evidence="9" type="ORF">PQO03_02970</name>
</gene>
<evidence type="ECO:0000256" key="4">
    <source>
        <dbReference type="ARBA" id="ARBA00023082"/>
    </source>
</evidence>
<dbReference type="Proteomes" id="UP001214250">
    <property type="component" value="Chromosome 1"/>
</dbReference>
<dbReference type="InterPro" id="IPR016032">
    <property type="entry name" value="Sig_transdc_resp-reg_C-effctor"/>
</dbReference>